<dbReference type="Proteomes" id="UP000823749">
    <property type="component" value="Chromosome 2"/>
</dbReference>
<dbReference type="AlphaFoldDB" id="A0AAV6LFQ4"/>
<protein>
    <submittedName>
        <fullName evidence="1">Uncharacterized protein</fullName>
    </submittedName>
</protein>
<evidence type="ECO:0000313" key="1">
    <source>
        <dbReference type="EMBL" id="KAG5563509.1"/>
    </source>
</evidence>
<gene>
    <name evidence="1" type="ORF">RHGRI_006069</name>
</gene>
<proteinExistence type="predicted"/>
<comment type="caution">
    <text evidence="1">The sequence shown here is derived from an EMBL/GenBank/DDBJ whole genome shotgun (WGS) entry which is preliminary data.</text>
</comment>
<accession>A0AAV6LFQ4</accession>
<reference evidence="1" key="1">
    <citation type="submission" date="2020-08" db="EMBL/GenBank/DDBJ databases">
        <title>Plant Genome Project.</title>
        <authorList>
            <person name="Zhang R.-G."/>
        </authorList>
    </citation>
    <scope>NUCLEOTIDE SEQUENCE</scope>
    <source>
        <strain evidence="1">WSP0</strain>
        <tissue evidence="1">Leaf</tissue>
    </source>
</reference>
<evidence type="ECO:0000313" key="2">
    <source>
        <dbReference type="Proteomes" id="UP000823749"/>
    </source>
</evidence>
<name>A0AAV6LFQ4_9ERIC</name>
<dbReference type="EMBL" id="JACTNZ010000002">
    <property type="protein sequence ID" value="KAG5563509.1"/>
    <property type="molecule type" value="Genomic_DNA"/>
</dbReference>
<organism evidence="1 2">
    <name type="scientific">Rhododendron griersonianum</name>
    <dbReference type="NCBI Taxonomy" id="479676"/>
    <lineage>
        <taxon>Eukaryota</taxon>
        <taxon>Viridiplantae</taxon>
        <taxon>Streptophyta</taxon>
        <taxon>Embryophyta</taxon>
        <taxon>Tracheophyta</taxon>
        <taxon>Spermatophyta</taxon>
        <taxon>Magnoliopsida</taxon>
        <taxon>eudicotyledons</taxon>
        <taxon>Gunneridae</taxon>
        <taxon>Pentapetalae</taxon>
        <taxon>asterids</taxon>
        <taxon>Ericales</taxon>
        <taxon>Ericaceae</taxon>
        <taxon>Ericoideae</taxon>
        <taxon>Rhodoreae</taxon>
        <taxon>Rhododendron</taxon>
    </lineage>
</organism>
<sequence length="53" mass="6071">MFCTMNHDMSRSTSNRHGIFQKLCPISSLMHQSCYPGLNTRLLSVSSITRRLL</sequence>
<keyword evidence="2" id="KW-1185">Reference proteome</keyword>